<dbReference type="AlphaFoldDB" id="A0A914UNC7"/>
<evidence type="ECO:0000256" key="6">
    <source>
        <dbReference type="ARBA" id="ARBA00023136"/>
    </source>
</evidence>
<accession>A0A914UNC7</accession>
<evidence type="ECO:0000259" key="11">
    <source>
        <dbReference type="SMART" id="SM00918"/>
    </source>
</evidence>
<organism evidence="12 13">
    <name type="scientific">Plectus sambesii</name>
    <dbReference type="NCBI Taxonomy" id="2011161"/>
    <lineage>
        <taxon>Eukaryota</taxon>
        <taxon>Metazoa</taxon>
        <taxon>Ecdysozoa</taxon>
        <taxon>Nematoda</taxon>
        <taxon>Chromadorea</taxon>
        <taxon>Plectida</taxon>
        <taxon>Plectina</taxon>
        <taxon>Plectoidea</taxon>
        <taxon>Plectidae</taxon>
        <taxon>Plectus</taxon>
    </lineage>
</organism>
<dbReference type="Gene3D" id="3.40.190.10">
    <property type="entry name" value="Periplasmic binding protein-like II"/>
    <property type="match status" value="1"/>
</dbReference>
<evidence type="ECO:0000256" key="1">
    <source>
        <dbReference type="ARBA" id="ARBA00004141"/>
    </source>
</evidence>
<proteinExistence type="predicted"/>
<keyword evidence="6" id="KW-0472">Membrane</keyword>
<evidence type="ECO:0000256" key="2">
    <source>
        <dbReference type="ARBA" id="ARBA00022448"/>
    </source>
</evidence>
<keyword evidence="12" id="KW-1185">Reference proteome</keyword>
<dbReference type="SMART" id="SM00918">
    <property type="entry name" value="Lig_chan-Glu_bd"/>
    <property type="match status" value="1"/>
</dbReference>
<evidence type="ECO:0000256" key="3">
    <source>
        <dbReference type="ARBA" id="ARBA00022692"/>
    </source>
</evidence>
<keyword evidence="2" id="KW-0813">Transport</keyword>
<name>A0A914UNC7_9BILA</name>
<keyword evidence="3" id="KW-0812">Transmembrane</keyword>
<evidence type="ECO:0000256" key="7">
    <source>
        <dbReference type="ARBA" id="ARBA00023170"/>
    </source>
</evidence>
<reference evidence="13" key="1">
    <citation type="submission" date="2022-11" db="UniProtKB">
        <authorList>
            <consortium name="WormBaseParasite"/>
        </authorList>
    </citation>
    <scope>IDENTIFICATION</scope>
</reference>
<dbReference type="Proteomes" id="UP000887566">
    <property type="component" value="Unplaced"/>
</dbReference>
<evidence type="ECO:0000256" key="8">
    <source>
        <dbReference type="ARBA" id="ARBA00023180"/>
    </source>
</evidence>
<keyword evidence="5" id="KW-0406">Ion transport</keyword>
<protein>
    <submittedName>
        <fullName evidence="13">Ionotropic glutamate receptor L-glutamate and glycine-binding domain-containing protein</fullName>
    </submittedName>
</protein>
<dbReference type="GO" id="GO:0015276">
    <property type="term" value="F:ligand-gated monoatomic ion channel activity"/>
    <property type="evidence" value="ECO:0007669"/>
    <property type="project" value="InterPro"/>
</dbReference>
<evidence type="ECO:0000256" key="9">
    <source>
        <dbReference type="ARBA" id="ARBA00023286"/>
    </source>
</evidence>
<evidence type="ECO:0000256" key="4">
    <source>
        <dbReference type="ARBA" id="ARBA00022989"/>
    </source>
</evidence>
<comment type="subcellular location">
    <subcellularLocation>
        <location evidence="1">Membrane</location>
        <topology evidence="1">Multi-pass membrane protein</topology>
    </subcellularLocation>
</comment>
<keyword evidence="10" id="KW-0407">Ion channel</keyword>
<evidence type="ECO:0000256" key="5">
    <source>
        <dbReference type="ARBA" id="ARBA00023065"/>
    </source>
</evidence>
<evidence type="ECO:0000313" key="12">
    <source>
        <dbReference type="Proteomes" id="UP000887566"/>
    </source>
</evidence>
<keyword evidence="7" id="KW-0675">Receptor</keyword>
<dbReference type="InterPro" id="IPR019594">
    <property type="entry name" value="Glu/Gly-bd"/>
</dbReference>
<evidence type="ECO:0000313" key="13">
    <source>
        <dbReference type="WBParaSite" id="PSAMB.scaffold11249size3490.g33985.t1"/>
    </source>
</evidence>
<dbReference type="WBParaSite" id="PSAMB.scaffold11249size3490.g33985.t1">
    <property type="protein sequence ID" value="PSAMB.scaffold11249size3490.g33985.t1"/>
    <property type="gene ID" value="PSAMB.scaffold11249size3490.g33985"/>
</dbReference>
<dbReference type="GO" id="GO:0016020">
    <property type="term" value="C:membrane"/>
    <property type="evidence" value="ECO:0007669"/>
    <property type="project" value="UniProtKB-SubCell"/>
</dbReference>
<keyword evidence="4" id="KW-1133">Transmembrane helix</keyword>
<keyword evidence="8" id="KW-0325">Glycoprotein</keyword>
<feature type="domain" description="Ionotropic glutamate receptor L-glutamate and glycine-binding" evidence="11">
    <location>
        <begin position="20"/>
        <end position="79"/>
    </location>
</feature>
<keyword evidence="9" id="KW-1071">Ligand-gated ion channel</keyword>
<dbReference type="SUPFAM" id="SSF53850">
    <property type="entry name" value="Periplasmic binding protein-like II"/>
    <property type="match status" value="1"/>
</dbReference>
<evidence type="ECO:0000256" key="10">
    <source>
        <dbReference type="ARBA" id="ARBA00023303"/>
    </source>
</evidence>
<sequence>MAARPVVRLGYVRTIYPVLNQCALKTNWTNICKLPGIAVEMWLVLSEKLNFDVEFVQVPEGYGTFVDGVWTGMIGALANG</sequence>